<feature type="domain" description="Rhodanese" evidence="2">
    <location>
        <begin position="56"/>
        <end position="143"/>
    </location>
</feature>
<name>V5C6M0_9GAMM</name>
<keyword evidence="4" id="KW-1185">Reference proteome</keyword>
<dbReference type="STRING" id="1116472.MGMO_58c00150"/>
<dbReference type="InterPro" id="IPR001763">
    <property type="entry name" value="Rhodanese-like_dom"/>
</dbReference>
<evidence type="ECO:0000256" key="1">
    <source>
        <dbReference type="SAM" id="SignalP"/>
    </source>
</evidence>
<evidence type="ECO:0000313" key="4">
    <source>
        <dbReference type="Proteomes" id="UP000017842"/>
    </source>
</evidence>
<feature type="signal peptide" evidence="1">
    <location>
        <begin position="1"/>
        <end position="26"/>
    </location>
</feature>
<dbReference type="GO" id="GO:0016740">
    <property type="term" value="F:transferase activity"/>
    <property type="evidence" value="ECO:0007669"/>
    <property type="project" value="UniProtKB-KW"/>
</dbReference>
<dbReference type="AlphaFoldDB" id="V5C6M0"/>
<dbReference type="Proteomes" id="UP000017842">
    <property type="component" value="Unassembled WGS sequence"/>
</dbReference>
<dbReference type="PATRIC" id="fig|1116472.3.peg.1808"/>
<accession>V5C6M0</accession>
<dbReference type="Gene3D" id="3.40.250.10">
    <property type="entry name" value="Rhodanese-like domain"/>
    <property type="match status" value="1"/>
</dbReference>
<dbReference type="eggNOG" id="COG0607">
    <property type="taxonomic scope" value="Bacteria"/>
</dbReference>
<reference evidence="3 4" key="1">
    <citation type="journal article" date="2013" name="Genome Announc.">
        <title>Draft Genome Sequence of the Methanotrophic Gammaproteobacterium Methyloglobulus morosus DSM 22980 Strain KoM1.</title>
        <authorList>
            <person name="Poehlein A."/>
            <person name="Deutzmann J.S."/>
            <person name="Daniel R."/>
            <person name="Simeonova D.D."/>
        </authorList>
    </citation>
    <scope>NUCLEOTIDE SEQUENCE [LARGE SCALE GENOMIC DNA]</scope>
    <source>
        <strain evidence="3 4">KoM1</strain>
    </source>
</reference>
<proteinExistence type="predicted"/>
<dbReference type="OrthoDB" id="30052at2"/>
<keyword evidence="1" id="KW-0732">Signal</keyword>
<dbReference type="RefSeq" id="WP_023494574.1">
    <property type="nucleotide sequence ID" value="NZ_AYLO01000056.1"/>
</dbReference>
<organism evidence="3 4">
    <name type="scientific">Methyloglobulus morosus KoM1</name>
    <dbReference type="NCBI Taxonomy" id="1116472"/>
    <lineage>
        <taxon>Bacteria</taxon>
        <taxon>Pseudomonadati</taxon>
        <taxon>Pseudomonadota</taxon>
        <taxon>Gammaproteobacteria</taxon>
        <taxon>Methylococcales</taxon>
        <taxon>Methylococcaceae</taxon>
        <taxon>Methyloglobulus</taxon>
    </lineage>
</organism>
<comment type="caution">
    <text evidence="3">The sequence shown here is derived from an EMBL/GenBank/DDBJ whole genome shotgun (WGS) entry which is preliminary data.</text>
</comment>
<keyword evidence="3" id="KW-0808">Transferase</keyword>
<protein>
    <submittedName>
        <fullName evidence="3">Rhodanese-like sulfurtransferase</fullName>
    </submittedName>
</protein>
<dbReference type="InterPro" id="IPR036873">
    <property type="entry name" value="Rhodanese-like_dom_sf"/>
</dbReference>
<dbReference type="PROSITE" id="PS50206">
    <property type="entry name" value="RHODANESE_3"/>
    <property type="match status" value="1"/>
</dbReference>
<dbReference type="EMBL" id="AYLO01000056">
    <property type="protein sequence ID" value="ESS72408.1"/>
    <property type="molecule type" value="Genomic_DNA"/>
</dbReference>
<evidence type="ECO:0000259" key="2">
    <source>
        <dbReference type="PROSITE" id="PS50206"/>
    </source>
</evidence>
<gene>
    <name evidence="3" type="ORF">MGMO_58c00150</name>
</gene>
<dbReference type="SUPFAM" id="SSF52821">
    <property type="entry name" value="Rhodanese/Cell cycle control phosphatase"/>
    <property type="match status" value="1"/>
</dbReference>
<sequence>MNKPIKLLLVLLFTAPLGFGAGTALAKQAQAPTKESRYIPTSAKINRHHLDELLAKPNELLIIDLRRPDEVSSIGGFPVYLSIQANELEKKLDFIPKDRVIVTVSNHAGRSGKAADLLASKGYKVAGYVGAQYYEEEGGKLTKIVPPPKSKPTPGLKN</sequence>
<evidence type="ECO:0000313" key="3">
    <source>
        <dbReference type="EMBL" id="ESS72408.1"/>
    </source>
</evidence>
<feature type="chain" id="PRO_5004731826" evidence="1">
    <location>
        <begin position="27"/>
        <end position="158"/>
    </location>
</feature>